<keyword evidence="2" id="KW-1185">Reference proteome</keyword>
<dbReference type="Gene3D" id="2.20.100.10">
    <property type="entry name" value="Thrombospondin type-1 (TSP1) repeat"/>
    <property type="match status" value="1"/>
</dbReference>
<proteinExistence type="predicted"/>
<evidence type="ECO:0000313" key="1">
    <source>
        <dbReference type="EMBL" id="CAH1962411.1"/>
    </source>
</evidence>
<reference evidence="1" key="1">
    <citation type="submission" date="2022-03" db="EMBL/GenBank/DDBJ databases">
        <authorList>
            <person name="Sayadi A."/>
        </authorList>
    </citation>
    <scope>NUCLEOTIDE SEQUENCE</scope>
</reference>
<organism evidence="1 2">
    <name type="scientific">Acanthoscelides obtectus</name>
    <name type="common">Bean weevil</name>
    <name type="synonym">Bruchus obtectus</name>
    <dbReference type="NCBI Taxonomy" id="200917"/>
    <lineage>
        <taxon>Eukaryota</taxon>
        <taxon>Metazoa</taxon>
        <taxon>Ecdysozoa</taxon>
        <taxon>Arthropoda</taxon>
        <taxon>Hexapoda</taxon>
        <taxon>Insecta</taxon>
        <taxon>Pterygota</taxon>
        <taxon>Neoptera</taxon>
        <taxon>Endopterygota</taxon>
        <taxon>Coleoptera</taxon>
        <taxon>Polyphaga</taxon>
        <taxon>Cucujiformia</taxon>
        <taxon>Chrysomeloidea</taxon>
        <taxon>Chrysomelidae</taxon>
        <taxon>Bruchinae</taxon>
        <taxon>Bruchini</taxon>
        <taxon>Acanthoscelides</taxon>
    </lineage>
</organism>
<evidence type="ECO:0000313" key="2">
    <source>
        <dbReference type="Proteomes" id="UP001152888"/>
    </source>
</evidence>
<dbReference type="Pfam" id="PF00090">
    <property type="entry name" value="TSP_1"/>
    <property type="match status" value="1"/>
</dbReference>
<protein>
    <submittedName>
        <fullName evidence="1">Uncharacterized protein</fullName>
    </submittedName>
</protein>
<comment type="caution">
    <text evidence="1">The sequence shown here is derived from an EMBL/GenBank/DDBJ whole genome shotgun (WGS) entry which is preliminary data.</text>
</comment>
<dbReference type="PROSITE" id="PS50092">
    <property type="entry name" value="TSP1"/>
    <property type="match status" value="1"/>
</dbReference>
<dbReference type="Proteomes" id="UP001152888">
    <property type="component" value="Unassembled WGS sequence"/>
</dbReference>
<dbReference type="AlphaFoldDB" id="A0A9P0NYQ7"/>
<dbReference type="InterPro" id="IPR000884">
    <property type="entry name" value="TSP1_rpt"/>
</dbReference>
<dbReference type="EMBL" id="CAKOFQ010006701">
    <property type="protein sequence ID" value="CAH1962411.1"/>
    <property type="molecule type" value="Genomic_DNA"/>
</dbReference>
<sequence>MKKSEWSPCSATCGKGFKERYRIALDSTDRSSIHWPFFRNYRGSDEEEEFDEEDPCNNLKVRETVECFQRPCPEQTKQKSVSLYVTQGCWRM</sequence>
<dbReference type="SUPFAM" id="SSF82895">
    <property type="entry name" value="TSP-1 type 1 repeat"/>
    <property type="match status" value="1"/>
</dbReference>
<dbReference type="InterPro" id="IPR036383">
    <property type="entry name" value="TSP1_rpt_sf"/>
</dbReference>
<accession>A0A9P0NYQ7</accession>
<name>A0A9P0NYQ7_ACAOB</name>
<gene>
    <name evidence="1" type="ORF">ACAOBT_LOCUS4666</name>
</gene>